<dbReference type="Pfam" id="PF01266">
    <property type="entry name" value="DAO"/>
    <property type="match status" value="1"/>
</dbReference>
<organism evidence="3 4">
    <name type="scientific">Streptomyces demainii</name>
    <dbReference type="NCBI Taxonomy" id="588122"/>
    <lineage>
        <taxon>Bacteria</taxon>
        <taxon>Bacillati</taxon>
        <taxon>Actinomycetota</taxon>
        <taxon>Actinomycetes</taxon>
        <taxon>Kitasatosporales</taxon>
        <taxon>Streptomycetaceae</taxon>
        <taxon>Streptomyces</taxon>
    </lineage>
</organism>
<dbReference type="PANTHER" id="PTHR13847:SF289">
    <property type="entry name" value="GLYCINE OXIDASE"/>
    <property type="match status" value="1"/>
</dbReference>
<reference evidence="3 4" key="1">
    <citation type="submission" date="2023-07" db="EMBL/GenBank/DDBJ databases">
        <title>Sequencing the genomes of 1000 actinobacteria strains.</title>
        <authorList>
            <person name="Klenk H.-P."/>
        </authorList>
    </citation>
    <scope>NUCLEOTIDE SEQUENCE [LARGE SCALE GENOMIC DNA]</scope>
    <source>
        <strain evidence="3 4">DSM 41600</strain>
    </source>
</reference>
<evidence type="ECO:0000313" key="4">
    <source>
        <dbReference type="Proteomes" id="UP001234880"/>
    </source>
</evidence>
<evidence type="ECO:0000259" key="2">
    <source>
        <dbReference type="Pfam" id="PF01266"/>
    </source>
</evidence>
<dbReference type="PANTHER" id="PTHR13847">
    <property type="entry name" value="SARCOSINE DEHYDROGENASE-RELATED"/>
    <property type="match status" value="1"/>
</dbReference>
<dbReference type="Gene3D" id="3.30.9.10">
    <property type="entry name" value="D-Amino Acid Oxidase, subunit A, domain 2"/>
    <property type="match status" value="1"/>
</dbReference>
<name>A0ABT9KV68_9ACTN</name>
<dbReference type="RefSeq" id="WP_066028708.1">
    <property type="nucleotide sequence ID" value="NZ_JAURUE010000001.1"/>
</dbReference>
<sequence length="387" mass="40312">MPSVPPPSSSHVVVVGAGILGTALARQLALGGARVTVLDREGPAAGATSAAFAWLTNQTYFRNGTSLSDGTSRHYFGLHRLALGAWRRLHHELGDALAVRWGGTVQLAPGHGAEHDLLRNDLHRRLTWGSPSRAITATEARKLLPDAVVADDAVGFFTPDEGSVDPARAVAALVDAGTGLGVDFRYGTEVTAVEGAGNRARAVVTPTGRIECDHVVVACGADTPPLLDPLGVTVPLVASSGTIVHLAPLPPFLERVFLSSDVHAIQRTDGRVVLARHYTGTPVSDPAGLDGDGLLADAATVLPPLRRAQIEKVTVGRRIVPADGLPVIGRSPVYHNVHSVTTNAGITLGPCLAQLLSTEVLYDVRVDVLDPYRSTRFAAAGGPAAPA</sequence>
<accession>A0ABT9KV68</accession>
<dbReference type="EMBL" id="JAURUE010000001">
    <property type="protein sequence ID" value="MDP9612343.1"/>
    <property type="molecule type" value="Genomic_DNA"/>
</dbReference>
<gene>
    <name evidence="3" type="ORF">JOF35_004620</name>
</gene>
<evidence type="ECO:0000256" key="1">
    <source>
        <dbReference type="ARBA" id="ARBA00023002"/>
    </source>
</evidence>
<evidence type="ECO:0000313" key="3">
    <source>
        <dbReference type="EMBL" id="MDP9612343.1"/>
    </source>
</evidence>
<dbReference type="SUPFAM" id="SSF51905">
    <property type="entry name" value="FAD/NAD(P)-binding domain"/>
    <property type="match status" value="1"/>
</dbReference>
<comment type="caution">
    <text evidence="3">The sequence shown here is derived from an EMBL/GenBank/DDBJ whole genome shotgun (WGS) entry which is preliminary data.</text>
</comment>
<dbReference type="InterPro" id="IPR006076">
    <property type="entry name" value="FAD-dep_OxRdtase"/>
</dbReference>
<keyword evidence="4" id="KW-1185">Reference proteome</keyword>
<proteinExistence type="predicted"/>
<dbReference type="Gene3D" id="3.50.50.60">
    <property type="entry name" value="FAD/NAD(P)-binding domain"/>
    <property type="match status" value="1"/>
</dbReference>
<dbReference type="Proteomes" id="UP001234880">
    <property type="component" value="Unassembled WGS sequence"/>
</dbReference>
<feature type="domain" description="FAD dependent oxidoreductase" evidence="2">
    <location>
        <begin position="11"/>
        <end position="356"/>
    </location>
</feature>
<protein>
    <submittedName>
        <fullName evidence="3">Glycine/D-amino acid oxidase-like deaminating enzyme</fullName>
    </submittedName>
</protein>
<dbReference type="InterPro" id="IPR036188">
    <property type="entry name" value="FAD/NAD-bd_sf"/>
</dbReference>
<keyword evidence="1" id="KW-0560">Oxidoreductase</keyword>